<sequence>MWGAKHGDRLDQRNKHYIIPSVFNQKVVQAVRDRVVQAAIRTYLARSTSREYRQAKFFYNMTKKFAFDCSAIRADAGFAASFVVGTILA</sequence>
<proteinExistence type="predicted"/>
<organism evidence="1 2">
    <name type="scientific">Gordoniibacillus kamchatkensis</name>
    <dbReference type="NCBI Taxonomy" id="1590651"/>
    <lineage>
        <taxon>Bacteria</taxon>
        <taxon>Bacillati</taxon>
        <taxon>Bacillota</taxon>
        <taxon>Bacilli</taxon>
        <taxon>Bacillales</taxon>
        <taxon>Paenibacillaceae</taxon>
        <taxon>Gordoniibacillus</taxon>
    </lineage>
</organism>
<dbReference type="EMBL" id="JXAK01000015">
    <property type="protein sequence ID" value="KIL40899.1"/>
    <property type="molecule type" value="Genomic_DNA"/>
</dbReference>
<evidence type="ECO:0000313" key="2">
    <source>
        <dbReference type="Proteomes" id="UP000031967"/>
    </source>
</evidence>
<reference evidence="1 2" key="1">
    <citation type="submission" date="2014-12" db="EMBL/GenBank/DDBJ databases">
        <title>Draft genome sequence of Paenibacillus kamchatkensis strain B-2647.</title>
        <authorList>
            <person name="Karlyshev A.V."/>
            <person name="Kudryashova E.B."/>
        </authorList>
    </citation>
    <scope>NUCLEOTIDE SEQUENCE [LARGE SCALE GENOMIC DNA]</scope>
    <source>
        <strain evidence="1 2">VKM B-2647</strain>
    </source>
</reference>
<keyword evidence="2" id="KW-1185">Reference proteome</keyword>
<comment type="caution">
    <text evidence="1">The sequence shown here is derived from an EMBL/GenBank/DDBJ whole genome shotgun (WGS) entry which is preliminary data.</text>
</comment>
<protein>
    <submittedName>
        <fullName evidence="1">Uncharacterized protein</fullName>
    </submittedName>
</protein>
<dbReference type="Proteomes" id="UP000031967">
    <property type="component" value="Unassembled WGS sequence"/>
</dbReference>
<evidence type="ECO:0000313" key="1">
    <source>
        <dbReference type="EMBL" id="KIL40899.1"/>
    </source>
</evidence>
<name>A0ABR5AIP5_9BACL</name>
<accession>A0ABR5AIP5</accession>
<gene>
    <name evidence="1" type="ORF">SD70_10775</name>
</gene>